<dbReference type="EMBL" id="SZQL01000006">
    <property type="protein sequence ID" value="TKK68817.1"/>
    <property type="molecule type" value="Genomic_DNA"/>
</dbReference>
<dbReference type="Pfam" id="PF00107">
    <property type="entry name" value="ADH_zinc_N"/>
    <property type="match status" value="1"/>
</dbReference>
<organism evidence="7 8">
    <name type="scientific">Ilyomonas limi</name>
    <dbReference type="NCBI Taxonomy" id="2575867"/>
    <lineage>
        <taxon>Bacteria</taxon>
        <taxon>Pseudomonadati</taxon>
        <taxon>Bacteroidota</taxon>
        <taxon>Chitinophagia</taxon>
        <taxon>Chitinophagales</taxon>
        <taxon>Chitinophagaceae</taxon>
        <taxon>Ilyomonas</taxon>
    </lineage>
</organism>
<comment type="cofactor">
    <cofactor evidence="1 5">
        <name>Zn(2+)</name>
        <dbReference type="ChEBI" id="CHEBI:29105"/>
    </cofactor>
</comment>
<dbReference type="PANTHER" id="PTHR42683">
    <property type="entry name" value="ALDEHYDE REDUCTASE"/>
    <property type="match status" value="1"/>
</dbReference>
<keyword evidence="3 5" id="KW-0862">Zinc</keyword>
<dbReference type="InterPro" id="IPR002328">
    <property type="entry name" value="ADH_Zn_CS"/>
</dbReference>
<keyword evidence="4" id="KW-0560">Oxidoreductase</keyword>
<dbReference type="InterPro" id="IPR020843">
    <property type="entry name" value="ER"/>
</dbReference>
<keyword evidence="8" id="KW-1185">Reference proteome</keyword>
<dbReference type="FunFam" id="3.40.50.720:FF:000022">
    <property type="entry name" value="Cinnamyl alcohol dehydrogenase"/>
    <property type="match status" value="1"/>
</dbReference>
<protein>
    <submittedName>
        <fullName evidence="7">NAD(P)-dependent alcohol dehydrogenase</fullName>
    </submittedName>
</protein>
<dbReference type="GO" id="GO:0008106">
    <property type="term" value="F:alcohol dehydrogenase (NADP+) activity"/>
    <property type="evidence" value="ECO:0007669"/>
    <property type="project" value="UniProtKB-ARBA"/>
</dbReference>
<evidence type="ECO:0000256" key="1">
    <source>
        <dbReference type="ARBA" id="ARBA00001947"/>
    </source>
</evidence>
<evidence type="ECO:0000256" key="5">
    <source>
        <dbReference type="RuleBase" id="RU361277"/>
    </source>
</evidence>
<dbReference type="InterPro" id="IPR011032">
    <property type="entry name" value="GroES-like_sf"/>
</dbReference>
<dbReference type="GO" id="GO:0008270">
    <property type="term" value="F:zinc ion binding"/>
    <property type="evidence" value="ECO:0007669"/>
    <property type="project" value="InterPro"/>
</dbReference>
<keyword evidence="2 5" id="KW-0479">Metal-binding</keyword>
<dbReference type="PROSITE" id="PS00059">
    <property type="entry name" value="ADH_ZINC"/>
    <property type="match status" value="1"/>
</dbReference>
<reference evidence="7 8" key="1">
    <citation type="submission" date="2019-05" db="EMBL/GenBank/DDBJ databases">
        <title>Panacibacter sp. strain 17mud1-8 Genome sequencing and assembly.</title>
        <authorList>
            <person name="Chhetri G."/>
        </authorList>
    </citation>
    <scope>NUCLEOTIDE SEQUENCE [LARGE SCALE GENOMIC DNA]</scope>
    <source>
        <strain evidence="7 8">17mud1-8</strain>
    </source>
</reference>
<name>A0A4U3L5C6_9BACT</name>
<dbReference type="InterPro" id="IPR047109">
    <property type="entry name" value="CAD-like"/>
</dbReference>
<dbReference type="Gene3D" id="3.40.50.720">
    <property type="entry name" value="NAD(P)-binding Rossmann-like Domain"/>
    <property type="match status" value="1"/>
</dbReference>
<evidence type="ECO:0000256" key="2">
    <source>
        <dbReference type="ARBA" id="ARBA00022723"/>
    </source>
</evidence>
<evidence type="ECO:0000256" key="4">
    <source>
        <dbReference type="ARBA" id="ARBA00023002"/>
    </source>
</evidence>
<dbReference type="OrthoDB" id="9806940at2"/>
<comment type="caution">
    <text evidence="7">The sequence shown here is derived from an EMBL/GenBank/DDBJ whole genome shotgun (WGS) entry which is preliminary data.</text>
</comment>
<dbReference type="Proteomes" id="UP000305848">
    <property type="component" value="Unassembled WGS sequence"/>
</dbReference>
<dbReference type="InterPro" id="IPR013149">
    <property type="entry name" value="ADH-like_C"/>
</dbReference>
<dbReference type="AlphaFoldDB" id="A0A4U3L5C6"/>
<gene>
    <name evidence="7" type="ORF">FC093_08970</name>
</gene>
<dbReference type="InterPro" id="IPR013154">
    <property type="entry name" value="ADH-like_N"/>
</dbReference>
<evidence type="ECO:0000259" key="6">
    <source>
        <dbReference type="SMART" id="SM00829"/>
    </source>
</evidence>
<dbReference type="RefSeq" id="WP_137261438.1">
    <property type="nucleotide sequence ID" value="NZ_SZQL01000006.1"/>
</dbReference>
<evidence type="ECO:0000313" key="8">
    <source>
        <dbReference type="Proteomes" id="UP000305848"/>
    </source>
</evidence>
<comment type="similarity">
    <text evidence="5">Belongs to the zinc-containing alcohol dehydrogenase family.</text>
</comment>
<dbReference type="CDD" id="cd05283">
    <property type="entry name" value="CAD1"/>
    <property type="match status" value="1"/>
</dbReference>
<dbReference type="SUPFAM" id="SSF51735">
    <property type="entry name" value="NAD(P)-binding Rossmann-fold domains"/>
    <property type="match status" value="1"/>
</dbReference>
<evidence type="ECO:0000313" key="7">
    <source>
        <dbReference type="EMBL" id="TKK68817.1"/>
    </source>
</evidence>
<dbReference type="SMART" id="SM00829">
    <property type="entry name" value="PKS_ER"/>
    <property type="match status" value="1"/>
</dbReference>
<evidence type="ECO:0000256" key="3">
    <source>
        <dbReference type="ARBA" id="ARBA00022833"/>
    </source>
</evidence>
<dbReference type="Gene3D" id="3.90.180.10">
    <property type="entry name" value="Medium-chain alcohol dehydrogenases, catalytic domain"/>
    <property type="match status" value="1"/>
</dbReference>
<proteinExistence type="inferred from homology"/>
<sequence>MLPTKSYAAQSAGATLSPFNFERRNPGPHDVEIDIMYCGVCHTDIHFINNDWGISIYPMVPGHEIIGKVVSVGGHVRKLHPGDIAGVGCLVDSCRDCEFCNQGLEQYCANGAVYTYSAYEKDGKTITQGGYSSRIVVDERFVLNISPDLPPEKAAPLLCAGITTYSPLKLWKVGKGHKIAIIGLGGLGHMAVKFAASFGADVTVLSTSPNKKEDALKLGAHHFVITTDAEQLKAVANKFDFILDTLSAVHDYNMYVGLLKTGGTLICVGLPTEPIQIPSFNIVFTRKCIAGSLIGGLPETQEMLDYCAENNITADVEVIPIQQINEAYKRMLNNDVKYRFVIDMATL</sequence>
<dbReference type="SUPFAM" id="SSF50129">
    <property type="entry name" value="GroES-like"/>
    <property type="match status" value="1"/>
</dbReference>
<accession>A0A4U3L5C6</accession>
<feature type="domain" description="Enoyl reductase (ER)" evidence="6">
    <location>
        <begin position="13"/>
        <end position="342"/>
    </location>
</feature>
<dbReference type="InterPro" id="IPR036291">
    <property type="entry name" value="NAD(P)-bd_dom_sf"/>
</dbReference>
<dbReference type="Pfam" id="PF08240">
    <property type="entry name" value="ADH_N"/>
    <property type="match status" value="1"/>
</dbReference>